<protein>
    <recommendedName>
        <fullName evidence="4">Protein TIFY</fullName>
    </recommendedName>
    <alternativeName>
        <fullName evidence="4">Jasmonate ZIM domain-containing protein</fullName>
    </alternativeName>
</protein>
<comment type="similarity">
    <text evidence="1 4">Belongs to the TIFY/JAZ family.</text>
</comment>
<dbReference type="EMBL" id="CP136896">
    <property type="protein sequence ID" value="WOL13812.1"/>
    <property type="molecule type" value="Genomic_DNA"/>
</dbReference>
<feature type="region of interest" description="Disordered" evidence="5">
    <location>
        <begin position="1"/>
        <end position="31"/>
    </location>
</feature>
<keyword evidence="8" id="KW-1185">Reference proteome</keyword>
<feature type="region of interest" description="Disordered" evidence="5">
    <location>
        <begin position="150"/>
        <end position="189"/>
    </location>
</feature>
<name>A0AAQ3KRI4_9LILI</name>
<dbReference type="InterPro" id="IPR040390">
    <property type="entry name" value="TIFY/JAZ"/>
</dbReference>
<sequence>MIQTRKKKKKKKRRKKKKMENKGDKSSSSFSNTCRLLSQLLKEKRGFAGLHTVHAQVKSPTTMKLLPGLDVLGEEDATRNSQEQSCTNYMDLFPKHSGFDHSDVLPNITSEIKKEEKGQLTIFYGGRGLVFDNFPADKAMNLIQMAGKESTSFSKPHTSAPAGDDDGASGEPPLALPPDESFAKANASDMPIARRNSLHRFLEKRKDRISTKAPYQLNDTAAALASTSGAKADSIIQSWLNLGSTSDDVSYSRN</sequence>
<proteinExistence type="inferred from homology"/>
<dbReference type="Pfam" id="PF06200">
    <property type="entry name" value="tify"/>
    <property type="match status" value="1"/>
</dbReference>
<keyword evidence="4" id="KW-0539">Nucleus</keyword>
<dbReference type="PANTHER" id="PTHR33077:SF140">
    <property type="entry name" value="PROTEIN TIFY 10B"/>
    <property type="match status" value="1"/>
</dbReference>
<evidence type="ECO:0000313" key="8">
    <source>
        <dbReference type="Proteomes" id="UP001327560"/>
    </source>
</evidence>
<dbReference type="AlphaFoldDB" id="A0AAQ3KRI4"/>
<dbReference type="InterPro" id="IPR018467">
    <property type="entry name" value="CCT_CS"/>
</dbReference>
<dbReference type="PROSITE" id="PS51320">
    <property type="entry name" value="TIFY"/>
    <property type="match status" value="1"/>
</dbReference>
<evidence type="ECO:0000256" key="3">
    <source>
        <dbReference type="ARBA" id="ARBA00022843"/>
    </source>
</evidence>
<keyword evidence="2 4" id="KW-1184">Jasmonic acid signaling pathway</keyword>
<dbReference type="GO" id="GO:2000022">
    <property type="term" value="P:regulation of jasmonic acid mediated signaling pathway"/>
    <property type="evidence" value="ECO:0007669"/>
    <property type="project" value="UniProtKB-UniRule"/>
</dbReference>
<dbReference type="GO" id="GO:0009611">
    <property type="term" value="P:response to wounding"/>
    <property type="evidence" value="ECO:0007669"/>
    <property type="project" value="UniProtKB-UniRule"/>
</dbReference>
<evidence type="ECO:0000259" key="6">
    <source>
        <dbReference type="PROSITE" id="PS51320"/>
    </source>
</evidence>
<keyword evidence="3" id="KW-0832">Ubl conjugation</keyword>
<feature type="compositionally biased region" description="Basic residues" evidence="5">
    <location>
        <begin position="1"/>
        <end position="19"/>
    </location>
</feature>
<dbReference type="SMART" id="SM00979">
    <property type="entry name" value="TIFY"/>
    <property type="match status" value="1"/>
</dbReference>
<evidence type="ECO:0000256" key="4">
    <source>
        <dbReference type="RuleBase" id="RU369065"/>
    </source>
</evidence>
<evidence type="ECO:0000313" key="7">
    <source>
        <dbReference type="EMBL" id="WOL13812.1"/>
    </source>
</evidence>
<evidence type="ECO:0000256" key="5">
    <source>
        <dbReference type="SAM" id="MobiDB-lite"/>
    </source>
</evidence>
<dbReference type="InterPro" id="IPR010399">
    <property type="entry name" value="Tify_dom"/>
</dbReference>
<dbReference type="Pfam" id="PF09425">
    <property type="entry name" value="Jas_motif"/>
    <property type="match status" value="1"/>
</dbReference>
<dbReference type="Proteomes" id="UP001327560">
    <property type="component" value="Chromosome 7"/>
</dbReference>
<evidence type="ECO:0000256" key="1">
    <source>
        <dbReference type="ARBA" id="ARBA00008614"/>
    </source>
</evidence>
<dbReference type="GO" id="GO:0031347">
    <property type="term" value="P:regulation of defense response"/>
    <property type="evidence" value="ECO:0007669"/>
    <property type="project" value="UniProtKB-UniRule"/>
</dbReference>
<gene>
    <name evidence="7" type="ORF">Cni_G22592</name>
</gene>
<feature type="domain" description="Tify" evidence="6">
    <location>
        <begin position="113"/>
        <end position="148"/>
    </location>
</feature>
<organism evidence="7 8">
    <name type="scientific">Canna indica</name>
    <name type="common">Indian-shot</name>
    <dbReference type="NCBI Taxonomy" id="4628"/>
    <lineage>
        <taxon>Eukaryota</taxon>
        <taxon>Viridiplantae</taxon>
        <taxon>Streptophyta</taxon>
        <taxon>Embryophyta</taxon>
        <taxon>Tracheophyta</taxon>
        <taxon>Spermatophyta</taxon>
        <taxon>Magnoliopsida</taxon>
        <taxon>Liliopsida</taxon>
        <taxon>Zingiberales</taxon>
        <taxon>Cannaceae</taxon>
        <taxon>Canna</taxon>
    </lineage>
</organism>
<comment type="domain">
    <text evidence="4">The jas domain is required for interaction with COI1.</text>
</comment>
<evidence type="ECO:0000256" key="2">
    <source>
        <dbReference type="ARBA" id="ARBA00022819"/>
    </source>
</evidence>
<reference evidence="7 8" key="1">
    <citation type="submission" date="2023-10" db="EMBL/GenBank/DDBJ databases">
        <title>Chromosome-scale genome assembly provides insights into flower coloration mechanisms of Canna indica.</title>
        <authorList>
            <person name="Li C."/>
        </authorList>
    </citation>
    <scope>NUCLEOTIDE SEQUENCE [LARGE SCALE GENOMIC DNA]</scope>
    <source>
        <tissue evidence="7">Flower</tissue>
    </source>
</reference>
<comment type="subcellular location">
    <subcellularLocation>
        <location evidence="4">Nucleus</location>
    </subcellularLocation>
</comment>
<accession>A0AAQ3KRI4</accession>
<dbReference type="PANTHER" id="PTHR33077">
    <property type="entry name" value="PROTEIN TIFY 4A-RELATED-RELATED"/>
    <property type="match status" value="1"/>
</dbReference>
<dbReference type="GO" id="GO:0005634">
    <property type="term" value="C:nucleus"/>
    <property type="evidence" value="ECO:0007669"/>
    <property type="project" value="UniProtKB-SubCell"/>
</dbReference>
<comment type="function">
    <text evidence="4">Repressor of jasmonate responses.</text>
</comment>